<dbReference type="OrthoDB" id="4737394at2759"/>
<accession>A0A1L7WMJ5</accession>
<keyword evidence="2" id="KW-1185">Reference proteome</keyword>
<sequence length="218" mass="24672">MEPNRMANTLVLTFYQFLNAQGRTYSSFSSHPVLEPSTSSKAEELRPRTTLATAPKSFTLFPSLPIELRQMPFCGRESSQGRNLTASLAPSHFGSIRIAEDFVPSQTFLYQAVKTMLLKLSKADMWKIKGLRLTFRGDIVPLSAWVGKWLETLFPALVELNVVWASIRNIHKWDLMNEGSEKKVKDYLDEVKVIGDKSLDEIVAKRGGKRVPPVWSVR</sequence>
<organism evidence="1 2">
    <name type="scientific">Phialocephala subalpina</name>
    <dbReference type="NCBI Taxonomy" id="576137"/>
    <lineage>
        <taxon>Eukaryota</taxon>
        <taxon>Fungi</taxon>
        <taxon>Dikarya</taxon>
        <taxon>Ascomycota</taxon>
        <taxon>Pezizomycotina</taxon>
        <taxon>Leotiomycetes</taxon>
        <taxon>Helotiales</taxon>
        <taxon>Mollisiaceae</taxon>
        <taxon>Phialocephala</taxon>
        <taxon>Phialocephala fortinii species complex</taxon>
    </lineage>
</organism>
<name>A0A1L7WMJ5_9HELO</name>
<gene>
    <name evidence="1" type="ORF">PAC_03859</name>
</gene>
<dbReference type="EMBL" id="FJOG01000004">
    <property type="protein sequence ID" value="CZR53976.1"/>
    <property type="molecule type" value="Genomic_DNA"/>
</dbReference>
<dbReference type="Proteomes" id="UP000184330">
    <property type="component" value="Unassembled WGS sequence"/>
</dbReference>
<protein>
    <submittedName>
        <fullName evidence="1">Uncharacterized protein</fullName>
    </submittedName>
</protein>
<dbReference type="AlphaFoldDB" id="A0A1L7WMJ5"/>
<reference evidence="1 2" key="1">
    <citation type="submission" date="2016-03" db="EMBL/GenBank/DDBJ databases">
        <authorList>
            <person name="Ploux O."/>
        </authorList>
    </citation>
    <scope>NUCLEOTIDE SEQUENCE [LARGE SCALE GENOMIC DNA]</scope>
    <source>
        <strain evidence="1 2">UAMH 11012</strain>
    </source>
</reference>
<proteinExistence type="predicted"/>
<evidence type="ECO:0000313" key="2">
    <source>
        <dbReference type="Proteomes" id="UP000184330"/>
    </source>
</evidence>
<evidence type="ECO:0000313" key="1">
    <source>
        <dbReference type="EMBL" id="CZR53976.1"/>
    </source>
</evidence>